<dbReference type="SUPFAM" id="SSF102114">
    <property type="entry name" value="Radical SAM enzymes"/>
    <property type="match status" value="1"/>
</dbReference>
<dbReference type="InterPro" id="IPR007197">
    <property type="entry name" value="rSAM"/>
</dbReference>
<keyword evidence="7 9" id="KW-0411">Iron-sulfur</keyword>
<evidence type="ECO:0000256" key="1">
    <source>
        <dbReference type="ARBA" id="ARBA00006100"/>
    </source>
</evidence>
<dbReference type="Proteomes" id="UP000242246">
    <property type="component" value="Unassembled WGS sequence"/>
</dbReference>
<dbReference type="EMBL" id="JXJX01000009">
    <property type="protein sequence ID" value="PCS06309.1"/>
    <property type="molecule type" value="Genomic_DNA"/>
</dbReference>
<dbReference type="GO" id="GO:0051539">
    <property type="term" value="F:4 iron, 4 sulfur cluster binding"/>
    <property type="evidence" value="ECO:0007669"/>
    <property type="project" value="UniProtKB-UniRule"/>
</dbReference>
<accession>A0A2A5RYJ6</accession>
<comment type="function">
    <text evidence="9">Probably acts as a heme chaperone, transferring heme to an unknown acceptor. Binds one molecule of heme per monomer, possibly covalently. Binds 1 [4Fe-4S] cluster. The cluster is coordinated with 3 cysteines and an exchangeable S-adenosyl-L-methionine.</text>
</comment>
<protein>
    <recommendedName>
        <fullName evidence="2 9">Heme chaperone HemW</fullName>
    </recommendedName>
</protein>
<dbReference type="SFLD" id="SFLDG01065">
    <property type="entry name" value="anaerobic_coproporphyrinogen-I"/>
    <property type="match status" value="1"/>
</dbReference>
<dbReference type="InterPro" id="IPR034505">
    <property type="entry name" value="Coproporphyrinogen-III_oxidase"/>
</dbReference>
<dbReference type="OrthoDB" id="9808022at2"/>
<keyword evidence="5 9" id="KW-0479">Metal-binding</keyword>
<keyword evidence="4 9" id="KW-0949">S-adenosyl-L-methionine</keyword>
<evidence type="ECO:0000256" key="8">
    <source>
        <dbReference type="ARBA" id="ARBA00023186"/>
    </source>
</evidence>
<dbReference type="GO" id="GO:0006779">
    <property type="term" value="P:porphyrin-containing compound biosynthetic process"/>
    <property type="evidence" value="ECO:0007669"/>
    <property type="project" value="InterPro"/>
</dbReference>
<evidence type="ECO:0000313" key="12">
    <source>
        <dbReference type="Proteomes" id="UP000242246"/>
    </source>
</evidence>
<dbReference type="InterPro" id="IPR058240">
    <property type="entry name" value="rSAM_sf"/>
</dbReference>
<dbReference type="SFLD" id="SFLDF00288">
    <property type="entry name" value="HemN-like__clustered_with_nucl"/>
    <property type="match status" value="1"/>
</dbReference>
<keyword evidence="8 9" id="KW-0143">Chaperone</keyword>
<dbReference type="GO" id="GO:0005737">
    <property type="term" value="C:cytoplasm"/>
    <property type="evidence" value="ECO:0007669"/>
    <property type="project" value="UniProtKB-SubCell"/>
</dbReference>
<dbReference type="InterPro" id="IPR010723">
    <property type="entry name" value="HemN_C"/>
</dbReference>
<dbReference type="GO" id="GO:0004109">
    <property type="term" value="F:coproporphyrinogen oxidase activity"/>
    <property type="evidence" value="ECO:0007669"/>
    <property type="project" value="InterPro"/>
</dbReference>
<gene>
    <name evidence="11" type="ORF">RU87_GL001830</name>
</gene>
<dbReference type="Gene3D" id="3.20.20.70">
    <property type="entry name" value="Aldolase class I"/>
    <property type="match status" value="1"/>
</dbReference>
<reference evidence="11 12" key="1">
    <citation type="submission" date="2014-12" db="EMBL/GenBank/DDBJ databases">
        <title>Draft genome sequences of 10 type strains of Lactococcus.</title>
        <authorList>
            <person name="Sun Z."/>
            <person name="Zhong Z."/>
            <person name="Liu W."/>
            <person name="Zhang W."/>
            <person name="Zhang H."/>
        </authorList>
    </citation>
    <scope>NUCLEOTIDE SEQUENCE [LARGE SCALE GENOMIC DNA]</scope>
    <source>
        <strain evidence="11 12">DSM 20686</strain>
    </source>
</reference>
<comment type="subcellular location">
    <subcellularLocation>
        <location evidence="9">Cytoplasm</location>
    </subcellularLocation>
</comment>
<keyword evidence="9" id="KW-0004">4Fe-4S</keyword>
<dbReference type="PROSITE" id="PS51918">
    <property type="entry name" value="RADICAL_SAM"/>
    <property type="match status" value="1"/>
</dbReference>
<dbReference type="InterPro" id="IPR004559">
    <property type="entry name" value="HemW-like"/>
</dbReference>
<dbReference type="NCBIfam" id="TIGR00539">
    <property type="entry name" value="hemN_rel"/>
    <property type="match status" value="1"/>
</dbReference>
<dbReference type="Pfam" id="PF06969">
    <property type="entry name" value="HemN_C"/>
    <property type="match status" value="1"/>
</dbReference>
<evidence type="ECO:0000256" key="9">
    <source>
        <dbReference type="RuleBase" id="RU364116"/>
    </source>
</evidence>
<dbReference type="SFLD" id="SFLDG01082">
    <property type="entry name" value="B12-binding_domain_containing"/>
    <property type="match status" value="1"/>
</dbReference>
<evidence type="ECO:0000256" key="7">
    <source>
        <dbReference type="ARBA" id="ARBA00023014"/>
    </source>
</evidence>
<comment type="caution">
    <text evidence="11">The sequence shown here is derived from an EMBL/GenBank/DDBJ whole genome shotgun (WGS) entry which is preliminary data.</text>
</comment>
<keyword evidence="9" id="KW-0963">Cytoplasm</keyword>
<dbReference type="AlphaFoldDB" id="A0A2A5RYJ6"/>
<evidence type="ECO:0000256" key="2">
    <source>
        <dbReference type="ARBA" id="ARBA00017228"/>
    </source>
</evidence>
<name>A0A2A5RYJ6_9LACT</name>
<dbReference type="PANTHER" id="PTHR13932:SF5">
    <property type="entry name" value="RADICAL S-ADENOSYL METHIONINE DOMAIN-CONTAINING PROTEIN 1, MITOCHONDRIAL"/>
    <property type="match status" value="1"/>
</dbReference>
<sequence length="379" mass="42926">MKTVSQRPTSAYIHIPFCTQICYYCDFAKVYIKNQPVDDYITALLAEFHAANISVLKTIYIGGGTPTALSAPQLDRLLSGITQHLDLSALEEFTVEANPGDLSDDKIAVLKAHHVNRVSLGVQTFNDKLLKKIGRSHTAQDVFDNIGKLRQAGFENITIDLIYALPTQTLADVKKDVATLLTLDLPHVALYSLILENHTIFMNKMRRGKLDLPSEDSDFEMYTYIIDQLEAAGYDHYEISNFGKKGFESAHNLMYWDNAEYYGFGAGASGYVDGIRYKNHVPIHHYIKHLDKQVIKETLTLKEQMEEELFLGLRKKEGVNMAAFTEKFGQDFETIYGDVVALQMSKHLLSKNEENVFMTRQGMLLGNDVFEAFLLDDER</sequence>
<dbReference type="PANTHER" id="PTHR13932">
    <property type="entry name" value="COPROPORPHYRINIGEN III OXIDASE"/>
    <property type="match status" value="1"/>
</dbReference>
<keyword evidence="3 9" id="KW-0349">Heme</keyword>
<dbReference type="SFLD" id="SFLDS00029">
    <property type="entry name" value="Radical_SAM"/>
    <property type="match status" value="1"/>
</dbReference>
<dbReference type="STRING" id="1348632.GCA_001591745_01271"/>
<dbReference type="CDD" id="cd01335">
    <property type="entry name" value="Radical_SAM"/>
    <property type="match status" value="1"/>
</dbReference>
<dbReference type="GO" id="GO:0046872">
    <property type="term" value="F:metal ion binding"/>
    <property type="evidence" value="ECO:0007669"/>
    <property type="project" value="UniProtKB-UniRule"/>
</dbReference>
<comment type="similarity">
    <text evidence="1">Belongs to the anaerobic coproporphyrinogen-III oxidase family. HemW subfamily.</text>
</comment>
<feature type="domain" description="Radical SAM core" evidence="10">
    <location>
        <begin position="3"/>
        <end position="235"/>
    </location>
</feature>
<dbReference type="InterPro" id="IPR013785">
    <property type="entry name" value="Aldolase_TIM"/>
</dbReference>
<dbReference type="SMART" id="SM00729">
    <property type="entry name" value="Elp3"/>
    <property type="match status" value="1"/>
</dbReference>
<dbReference type="RefSeq" id="WP_068163238.1">
    <property type="nucleotide sequence ID" value="NZ_JXJX01000009.1"/>
</dbReference>
<proteinExistence type="inferred from homology"/>
<organism evidence="11 12">
    <name type="scientific">Pseudolactococcus plantarum</name>
    <dbReference type="NCBI Taxonomy" id="1365"/>
    <lineage>
        <taxon>Bacteria</taxon>
        <taxon>Bacillati</taxon>
        <taxon>Bacillota</taxon>
        <taxon>Bacilli</taxon>
        <taxon>Lactobacillales</taxon>
        <taxon>Streptococcaceae</taxon>
        <taxon>Pseudolactococcus</taxon>
    </lineage>
</organism>
<evidence type="ECO:0000256" key="6">
    <source>
        <dbReference type="ARBA" id="ARBA00023004"/>
    </source>
</evidence>
<evidence type="ECO:0000313" key="11">
    <source>
        <dbReference type="EMBL" id="PCS06309.1"/>
    </source>
</evidence>
<evidence type="ECO:0000259" key="10">
    <source>
        <dbReference type="PROSITE" id="PS51918"/>
    </source>
</evidence>
<keyword evidence="6 9" id="KW-0408">Iron</keyword>
<dbReference type="SFLD" id="SFLDF00562">
    <property type="entry name" value="HemN-like__clustered_with_heat"/>
    <property type="match status" value="1"/>
</dbReference>
<evidence type="ECO:0000256" key="3">
    <source>
        <dbReference type="ARBA" id="ARBA00022617"/>
    </source>
</evidence>
<dbReference type="Pfam" id="PF04055">
    <property type="entry name" value="Radical_SAM"/>
    <property type="match status" value="1"/>
</dbReference>
<evidence type="ECO:0000256" key="4">
    <source>
        <dbReference type="ARBA" id="ARBA00022691"/>
    </source>
</evidence>
<evidence type="ECO:0000256" key="5">
    <source>
        <dbReference type="ARBA" id="ARBA00022723"/>
    </source>
</evidence>
<dbReference type="InterPro" id="IPR006638">
    <property type="entry name" value="Elp3/MiaA/NifB-like_rSAM"/>
</dbReference>
<keyword evidence="12" id="KW-1185">Reference proteome</keyword>